<reference evidence="3 4" key="1">
    <citation type="journal article" date="2014" name="Mol. Plant">
        <title>Chromosome Scale Genome Assembly and Transcriptome Profiling of Nannochloropsis gaditana in Nitrogen Depletion.</title>
        <authorList>
            <person name="Corteggiani Carpinelli E."/>
            <person name="Telatin A."/>
            <person name="Vitulo N."/>
            <person name="Forcato C."/>
            <person name="D'Angelo M."/>
            <person name="Schiavon R."/>
            <person name="Vezzi A."/>
            <person name="Giacometti G.M."/>
            <person name="Morosinotto T."/>
            <person name="Valle G."/>
        </authorList>
    </citation>
    <scope>NUCLEOTIDE SEQUENCE [LARGE SCALE GENOMIC DNA]</scope>
    <source>
        <strain evidence="3 4">B-31</strain>
    </source>
</reference>
<gene>
    <name evidence="3" type="ORF">Naga_100006g112</name>
</gene>
<feature type="compositionally biased region" description="Basic and acidic residues" evidence="1">
    <location>
        <begin position="411"/>
        <end position="421"/>
    </location>
</feature>
<dbReference type="EMBL" id="AZIL01000126">
    <property type="protein sequence ID" value="EWM29511.1"/>
    <property type="molecule type" value="Genomic_DNA"/>
</dbReference>
<keyword evidence="4" id="KW-1185">Reference proteome</keyword>
<dbReference type="AlphaFoldDB" id="W7U9P1"/>
<dbReference type="SMART" id="SM00164">
    <property type="entry name" value="TBC"/>
    <property type="match status" value="1"/>
</dbReference>
<dbReference type="InterPro" id="IPR000195">
    <property type="entry name" value="Rab-GAP-TBC_dom"/>
</dbReference>
<dbReference type="Gene3D" id="1.10.8.270">
    <property type="entry name" value="putative rabgap domain of human tbc1 domain family member 14 like domains"/>
    <property type="match status" value="1"/>
</dbReference>
<feature type="domain" description="Rab-GAP TBC" evidence="2">
    <location>
        <begin position="36"/>
        <end position="309"/>
    </location>
</feature>
<dbReference type="Proteomes" id="UP000019335">
    <property type="component" value="Chromosome 2"/>
</dbReference>
<dbReference type="OrthoDB" id="294251at2759"/>
<evidence type="ECO:0000313" key="3">
    <source>
        <dbReference type="EMBL" id="EWM29511.1"/>
    </source>
</evidence>
<dbReference type="Gene3D" id="1.10.472.80">
    <property type="entry name" value="Ypt/Rab-GAP domain of gyp1p, domain 3"/>
    <property type="match status" value="1"/>
</dbReference>
<evidence type="ECO:0000259" key="2">
    <source>
        <dbReference type="PROSITE" id="PS50086"/>
    </source>
</evidence>
<evidence type="ECO:0000313" key="4">
    <source>
        <dbReference type="Proteomes" id="UP000019335"/>
    </source>
</evidence>
<dbReference type="SUPFAM" id="SSF47923">
    <property type="entry name" value="Ypt/Rab-GAP domain of gyp1p"/>
    <property type="match status" value="2"/>
</dbReference>
<dbReference type="FunFam" id="1.10.8.270:FF:000016">
    <property type="entry name" value="TBC1 domain family member 2A"/>
    <property type="match status" value="1"/>
</dbReference>
<feature type="region of interest" description="Disordered" evidence="1">
    <location>
        <begin position="543"/>
        <end position="582"/>
    </location>
</feature>
<evidence type="ECO:0000256" key="1">
    <source>
        <dbReference type="SAM" id="MobiDB-lite"/>
    </source>
</evidence>
<dbReference type="Pfam" id="PF00566">
    <property type="entry name" value="RabGAP-TBC"/>
    <property type="match status" value="1"/>
</dbReference>
<sequence length="582" mass="64183">GDVQAQDRRCRRLSTSYGPCPGVQSPGDLKGLVWQGIPPDLRDPVYEWLSGASCKREALGVNYYHTLAAASEEENLGLGVIGGEEGEEGEEAWVCVTREREDAGVGMGGTGVHGGEGLRWEGGAGSGTGGGYVGRRGAGGKGGMVVDVVMPELDAAWGAKVAQDIELDLGRAFTDSDAAINTPEGRARLRRVLRAYALRNPSVGYCQGMNFIAGLLLLAVSEETAFWTLAHVCEEVSPLCFSPPLLGTRADMRALGELLKAELPALYEHCSALYLNLEMMAGHWLLVYFINIFPPPVALRILEISMAEGSDVTFAVALAFLRGLEAELLACDDLHELSQLVRIRQAGMYDADALLHQTRVQLRRMRSNLRILRAWHLGDLMKHEDEMDRVLCRAPQQARWRWRHRGAAGEGRQDEGNKSKGGDAPGRSHAGTTEADMRDGRSMNGWVYGSNESDRENLAQQNEQKMRRLMRRSVTRGLSLIGLSYWVSPHTWRHWDQLAFQVTHRLFLEEGRFRSMRFTPVLVDLVSWWMNWPILMRRTGGGDLPAPAPTSPVRRSSLGPSVAGSPPRVASNRRHSSSPIKI</sequence>
<dbReference type="PANTHER" id="PTHR47219:SF20">
    <property type="entry name" value="TBC1 DOMAIN FAMILY MEMBER 2B"/>
    <property type="match status" value="1"/>
</dbReference>
<dbReference type="GO" id="GO:0005096">
    <property type="term" value="F:GTPase activator activity"/>
    <property type="evidence" value="ECO:0007669"/>
    <property type="project" value="TreeGrafter"/>
</dbReference>
<organism evidence="3 4">
    <name type="scientific">Nannochloropsis gaditana</name>
    <dbReference type="NCBI Taxonomy" id="72520"/>
    <lineage>
        <taxon>Eukaryota</taxon>
        <taxon>Sar</taxon>
        <taxon>Stramenopiles</taxon>
        <taxon>Ochrophyta</taxon>
        <taxon>Eustigmatophyceae</taxon>
        <taxon>Eustigmatales</taxon>
        <taxon>Monodopsidaceae</taxon>
        <taxon>Nannochloropsis</taxon>
    </lineage>
</organism>
<protein>
    <submittedName>
        <fullName evidence="3">Growth hormone-regulated tbc protein 1</fullName>
    </submittedName>
</protein>
<dbReference type="PROSITE" id="PS50086">
    <property type="entry name" value="TBC_RABGAP"/>
    <property type="match status" value="1"/>
</dbReference>
<dbReference type="InterPro" id="IPR050302">
    <property type="entry name" value="Rab_GAP_TBC_domain"/>
</dbReference>
<feature type="region of interest" description="Disordered" evidence="1">
    <location>
        <begin position="403"/>
        <end position="457"/>
    </location>
</feature>
<proteinExistence type="predicted"/>
<feature type="non-terminal residue" evidence="3">
    <location>
        <position position="1"/>
    </location>
</feature>
<accession>W7U9P1</accession>
<dbReference type="InterPro" id="IPR035969">
    <property type="entry name" value="Rab-GAP_TBC_sf"/>
</dbReference>
<comment type="caution">
    <text evidence="3">The sequence shown here is derived from an EMBL/GenBank/DDBJ whole genome shotgun (WGS) entry which is preliminary data.</text>
</comment>
<dbReference type="GO" id="GO:0031267">
    <property type="term" value="F:small GTPase binding"/>
    <property type="evidence" value="ECO:0007669"/>
    <property type="project" value="TreeGrafter"/>
</dbReference>
<name>W7U9P1_9STRA</name>
<dbReference type="PANTHER" id="PTHR47219">
    <property type="entry name" value="RAB GTPASE-ACTIVATING PROTEIN 1-LIKE"/>
    <property type="match status" value="1"/>
</dbReference>